<name>A0A918KCI7_9PROT</name>
<evidence type="ECO:0000313" key="2">
    <source>
        <dbReference type="Proteomes" id="UP000600865"/>
    </source>
</evidence>
<evidence type="ECO:0000313" key="1">
    <source>
        <dbReference type="EMBL" id="GGX56589.1"/>
    </source>
</evidence>
<organism evidence="1 2">
    <name type="scientific">Litorimonas cladophorae</name>
    <dbReference type="NCBI Taxonomy" id="1220491"/>
    <lineage>
        <taxon>Bacteria</taxon>
        <taxon>Pseudomonadati</taxon>
        <taxon>Pseudomonadota</taxon>
        <taxon>Alphaproteobacteria</taxon>
        <taxon>Maricaulales</taxon>
        <taxon>Robiginitomaculaceae</taxon>
    </lineage>
</organism>
<evidence type="ECO:0008006" key="3">
    <source>
        <dbReference type="Google" id="ProtNLM"/>
    </source>
</evidence>
<accession>A0A918KCI7</accession>
<comment type="caution">
    <text evidence="1">The sequence shown here is derived from an EMBL/GenBank/DDBJ whole genome shotgun (WGS) entry which is preliminary data.</text>
</comment>
<dbReference type="Proteomes" id="UP000600865">
    <property type="component" value="Unassembled WGS sequence"/>
</dbReference>
<dbReference type="EMBL" id="BMYV01000001">
    <property type="protein sequence ID" value="GGX56589.1"/>
    <property type="molecule type" value="Genomic_DNA"/>
</dbReference>
<reference evidence="1 2" key="1">
    <citation type="journal article" date="2014" name="Int. J. Syst. Evol. Microbiol.">
        <title>Complete genome sequence of Corynebacterium casei LMG S-19264T (=DSM 44701T), isolated from a smear-ripened cheese.</title>
        <authorList>
            <consortium name="US DOE Joint Genome Institute (JGI-PGF)"/>
            <person name="Walter F."/>
            <person name="Albersmeier A."/>
            <person name="Kalinowski J."/>
            <person name="Ruckert C."/>
        </authorList>
    </citation>
    <scope>NUCLEOTIDE SEQUENCE [LARGE SCALE GENOMIC DNA]</scope>
    <source>
        <strain evidence="1 2">KCTC 23968</strain>
    </source>
</reference>
<dbReference type="AlphaFoldDB" id="A0A918KCI7"/>
<protein>
    <recommendedName>
        <fullName evidence="3">Lipoprotein</fullName>
    </recommendedName>
</protein>
<dbReference type="PROSITE" id="PS51257">
    <property type="entry name" value="PROKAR_LIPOPROTEIN"/>
    <property type="match status" value="1"/>
</dbReference>
<sequence>MKFGHTVLLTTIALTLTACETTSQYTSGQDYLARYSTTAAPQLTGQSSTDNSVLEIAAVEPDLRFPARIGLARIGDYKRLVGVPTDEAQAWRAAAETLGVGFGEFIPVSPLVADMVSAHHKQDQTTVIDHIRRGAARQHLDYVIVYEVSDKTESDGNALRLADLTVLGLFVLPSRDLKAEASASAILLDVRNGYPYLTGSTFADKKGISTVIGKGDRKDKLRNAARQVAVTQIAEEFAGGLRDLKLVADGVKLAERRADQSDALN</sequence>
<gene>
    <name evidence="1" type="ORF">GCM10011309_01770</name>
</gene>
<proteinExistence type="predicted"/>
<keyword evidence="2" id="KW-1185">Reference proteome</keyword>
<dbReference type="RefSeq" id="WP_189580048.1">
    <property type="nucleotide sequence ID" value="NZ_BMYV01000001.1"/>
</dbReference>